<gene>
    <name evidence="1" type="ORF">RUM4293_03002</name>
</gene>
<organism evidence="1 2">
    <name type="scientific">Ruegeria atlantica</name>
    <dbReference type="NCBI Taxonomy" id="81569"/>
    <lineage>
        <taxon>Bacteria</taxon>
        <taxon>Pseudomonadati</taxon>
        <taxon>Pseudomonadota</taxon>
        <taxon>Alphaproteobacteria</taxon>
        <taxon>Rhodobacterales</taxon>
        <taxon>Roseobacteraceae</taxon>
        <taxon>Ruegeria</taxon>
    </lineage>
</organism>
<dbReference type="PANTHER" id="PTHR35175">
    <property type="entry name" value="DUF1289 DOMAIN-CONTAINING PROTEIN"/>
    <property type="match status" value="1"/>
</dbReference>
<name>A0A0P1E825_9RHOB</name>
<keyword evidence="2" id="KW-1185">Reference proteome</keyword>
<dbReference type="Pfam" id="PF06945">
    <property type="entry name" value="DUF1289"/>
    <property type="match status" value="1"/>
</dbReference>
<sequence length="77" mass="9008">MTNMVWKRNEVESPCIQICVVHPTERICTGCYRTIDEITRWSKMDSVERAEIMEDLPARKPRLAKRRGGRAARMNKS</sequence>
<reference evidence="2" key="1">
    <citation type="submission" date="2015-09" db="EMBL/GenBank/DDBJ databases">
        <authorList>
            <person name="Rodrigo-Torres L."/>
            <person name="Arahal D.R."/>
        </authorList>
    </citation>
    <scope>NUCLEOTIDE SEQUENCE [LARGE SCALE GENOMIC DNA]</scope>
    <source>
        <strain evidence="2">CECT 4293</strain>
    </source>
</reference>
<accession>A0A0P1E825</accession>
<dbReference type="AlphaFoldDB" id="A0A0P1E825"/>
<dbReference type="RefSeq" id="WP_058274068.1">
    <property type="nucleotide sequence ID" value="NZ_CANLTD010000008.1"/>
</dbReference>
<evidence type="ECO:0000313" key="1">
    <source>
        <dbReference type="EMBL" id="CUH44105.1"/>
    </source>
</evidence>
<evidence type="ECO:0000313" key="2">
    <source>
        <dbReference type="Proteomes" id="UP000050786"/>
    </source>
</evidence>
<protein>
    <submittedName>
        <fullName evidence="1">Putative Fe-S protein</fullName>
    </submittedName>
</protein>
<dbReference type="PANTHER" id="PTHR35175:SF2">
    <property type="entry name" value="DUF1289 DOMAIN-CONTAINING PROTEIN"/>
    <property type="match status" value="1"/>
</dbReference>
<proteinExistence type="predicted"/>
<dbReference type="EMBL" id="CYPS01000043">
    <property type="protein sequence ID" value="CUH44105.1"/>
    <property type="molecule type" value="Genomic_DNA"/>
</dbReference>
<dbReference type="InterPro" id="IPR010710">
    <property type="entry name" value="DUF1289"/>
</dbReference>
<dbReference type="Proteomes" id="UP000050786">
    <property type="component" value="Unassembled WGS sequence"/>
</dbReference>